<protein>
    <recommendedName>
        <fullName evidence="3">Poly(A) RNA polymerase mitochondrial-like central palm domain-containing protein</fullName>
    </recommendedName>
</protein>
<dbReference type="PANTHER" id="PTHR12271">
    <property type="entry name" value="POLY A POLYMERASE CID PAP -RELATED"/>
    <property type="match status" value="1"/>
</dbReference>
<feature type="coiled-coil region" evidence="1">
    <location>
        <begin position="369"/>
        <end position="422"/>
    </location>
</feature>
<dbReference type="SUPFAM" id="SSF81301">
    <property type="entry name" value="Nucleotidyltransferase"/>
    <property type="match status" value="1"/>
</dbReference>
<name>A0A815ASW7_9BILA</name>
<feature type="region of interest" description="Disordered" evidence="2">
    <location>
        <begin position="132"/>
        <end position="157"/>
    </location>
</feature>
<dbReference type="InterPro" id="IPR012677">
    <property type="entry name" value="Nucleotide-bd_a/b_plait_sf"/>
</dbReference>
<evidence type="ECO:0000256" key="2">
    <source>
        <dbReference type="SAM" id="MobiDB-lite"/>
    </source>
</evidence>
<dbReference type="SUPFAM" id="SSF54928">
    <property type="entry name" value="RNA-binding domain, RBD"/>
    <property type="match status" value="1"/>
</dbReference>
<dbReference type="Proteomes" id="UP000681722">
    <property type="component" value="Unassembled WGS sequence"/>
</dbReference>
<evidence type="ECO:0000313" key="4">
    <source>
        <dbReference type="EMBL" id="CAF1259753.1"/>
    </source>
</evidence>
<evidence type="ECO:0000259" key="3">
    <source>
        <dbReference type="Pfam" id="PF22600"/>
    </source>
</evidence>
<dbReference type="Proteomes" id="UP000663829">
    <property type="component" value="Unassembled WGS sequence"/>
</dbReference>
<organism evidence="4 6">
    <name type="scientific">Didymodactylos carnosus</name>
    <dbReference type="NCBI Taxonomy" id="1234261"/>
    <lineage>
        <taxon>Eukaryota</taxon>
        <taxon>Metazoa</taxon>
        <taxon>Spiralia</taxon>
        <taxon>Gnathifera</taxon>
        <taxon>Rotifera</taxon>
        <taxon>Eurotatoria</taxon>
        <taxon>Bdelloidea</taxon>
        <taxon>Philodinida</taxon>
        <taxon>Philodinidae</taxon>
        <taxon>Didymodactylos</taxon>
    </lineage>
</organism>
<feature type="compositionally biased region" description="Basic and acidic residues" evidence="2">
    <location>
        <begin position="141"/>
        <end position="152"/>
    </location>
</feature>
<dbReference type="GO" id="GO:0016779">
    <property type="term" value="F:nucleotidyltransferase activity"/>
    <property type="evidence" value="ECO:0007669"/>
    <property type="project" value="TreeGrafter"/>
</dbReference>
<keyword evidence="6" id="KW-1185">Reference proteome</keyword>
<gene>
    <name evidence="4" type="ORF">GPM918_LOCUS26546</name>
    <name evidence="5" type="ORF">SRO942_LOCUS26718</name>
</gene>
<evidence type="ECO:0000313" key="5">
    <source>
        <dbReference type="EMBL" id="CAF4036092.1"/>
    </source>
</evidence>
<dbReference type="EMBL" id="CAJNOQ010010741">
    <property type="protein sequence ID" value="CAF1259753.1"/>
    <property type="molecule type" value="Genomic_DNA"/>
</dbReference>
<dbReference type="AlphaFoldDB" id="A0A815ASW7"/>
<dbReference type="GO" id="GO:0031123">
    <property type="term" value="P:RNA 3'-end processing"/>
    <property type="evidence" value="ECO:0007669"/>
    <property type="project" value="TreeGrafter"/>
</dbReference>
<dbReference type="InterPro" id="IPR035979">
    <property type="entry name" value="RBD_domain_sf"/>
</dbReference>
<feature type="non-terminal residue" evidence="4">
    <location>
        <position position="1"/>
    </location>
</feature>
<dbReference type="Pfam" id="PF22600">
    <property type="entry name" value="MTPAP-like_central"/>
    <property type="match status" value="1"/>
</dbReference>
<evidence type="ECO:0000256" key="1">
    <source>
        <dbReference type="SAM" id="Coils"/>
    </source>
</evidence>
<feature type="domain" description="Poly(A) RNA polymerase mitochondrial-like central palm" evidence="3">
    <location>
        <begin position="29"/>
        <end position="99"/>
    </location>
</feature>
<sequence>MSTSKVESYTSARIIDLSNNAHIARILEILVERNKQTTVKPCQVNDIVTDLTRELKNKIENFELKLFGSSASGLAIKSSDIDLCLVQALKNSQLLQTYGLIDERVISLCILVKLLSKKWLFCTVKNDEKSTKTSQTTSITERQDEQTDRESSDLNMNDLRSRLNQRRELFVFRPYHHDPNVCHNILRSTSNEQSKVELFDPQVNENNVPIYISNVNYLVKSEEIKEYCEDNYGRLHERNGIIKYNHGLFFIKFKSKKAVDAFMKDKEKHNIGGRKWSCKRMYPKETHEKDKCRYQISNCLLITFLTFDEYQVVDISMMNEMLKSQGRIVSIKRNDQLLNFIVEFDDYDVVDKILIENEERCILCFKVKLEKYFEENDRATNNINNVKNEILKSELHRVRLGNHDLRSRVKKLEEELHYLSSKRSHEAGGDPGSKRIK</sequence>
<dbReference type="GO" id="GO:0003676">
    <property type="term" value="F:nucleic acid binding"/>
    <property type="evidence" value="ECO:0007669"/>
    <property type="project" value="InterPro"/>
</dbReference>
<proteinExistence type="predicted"/>
<dbReference type="PANTHER" id="PTHR12271:SF40">
    <property type="entry name" value="POLY(A) RNA POLYMERASE GLD2"/>
    <property type="match status" value="1"/>
</dbReference>
<dbReference type="InterPro" id="IPR054708">
    <property type="entry name" value="MTPAP-like_central"/>
</dbReference>
<dbReference type="EMBL" id="CAJOBC010018206">
    <property type="protein sequence ID" value="CAF4036092.1"/>
    <property type="molecule type" value="Genomic_DNA"/>
</dbReference>
<evidence type="ECO:0000313" key="6">
    <source>
        <dbReference type="Proteomes" id="UP000663829"/>
    </source>
</evidence>
<keyword evidence="1" id="KW-0175">Coiled coil</keyword>
<dbReference type="CDD" id="cd00590">
    <property type="entry name" value="RRM_SF"/>
    <property type="match status" value="1"/>
</dbReference>
<dbReference type="Gene3D" id="3.30.70.330">
    <property type="match status" value="1"/>
</dbReference>
<dbReference type="InterPro" id="IPR043519">
    <property type="entry name" value="NT_sf"/>
</dbReference>
<dbReference type="Gene3D" id="3.30.460.10">
    <property type="entry name" value="Beta Polymerase, domain 2"/>
    <property type="match status" value="1"/>
</dbReference>
<dbReference type="OrthoDB" id="407432at2759"/>
<accession>A0A815ASW7</accession>
<comment type="caution">
    <text evidence="4">The sequence shown here is derived from an EMBL/GenBank/DDBJ whole genome shotgun (WGS) entry which is preliminary data.</text>
</comment>
<reference evidence="4" key="1">
    <citation type="submission" date="2021-02" db="EMBL/GenBank/DDBJ databases">
        <authorList>
            <person name="Nowell W R."/>
        </authorList>
    </citation>
    <scope>NUCLEOTIDE SEQUENCE</scope>
</reference>